<dbReference type="PROSITE" id="PS00383">
    <property type="entry name" value="TYR_PHOSPHATASE_1"/>
    <property type="match status" value="1"/>
</dbReference>
<organism evidence="7 8">
    <name type="scientific">Pleurotus ostreatus</name>
    <name type="common">Oyster mushroom</name>
    <name type="synonym">White-rot fungus</name>
    <dbReference type="NCBI Taxonomy" id="5322"/>
    <lineage>
        <taxon>Eukaryota</taxon>
        <taxon>Fungi</taxon>
        <taxon>Dikarya</taxon>
        <taxon>Basidiomycota</taxon>
        <taxon>Agaricomycotina</taxon>
        <taxon>Agaricomycetes</taxon>
        <taxon>Agaricomycetidae</taxon>
        <taxon>Agaricales</taxon>
        <taxon>Pleurotineae</taxon>
        <taxon>Pleurotaceae</taxon>
        <taxon>Pleurotus</taxon>
    </lineage>
</organism>
<dbReference type="GO" id="GO:0008330">
    <property type="term" value="F:protein tyrosine/threonine phosphatase activity"/>
    <property type="evidence" value="ECO:0007669"/>
    <property type="project" value="TreeGrafter"/>
</dbReference>
<dbReference type="InterPro" id="IPR029021">
    <property type="entry name" value="Prot-tyrosine_phosphatase-like"/>
</dbReference>
<feature type="domain" description="Tyrosine specific protein phosphatases" evidence="6">
    <location>
        <begin position="67"/>
        <end position="127"/>
    </location>
</feature>
<dbReference type="InterPro" id="IPR020422">
    <property type="entry name" value="TYR_PHOSPHATASE_DUAL_dom"/>
</dbReference>
<dbReference type="PROSITE" id="PS50054">
    <property type="entry name" value="TYR_PHOSPHATASE_DUAL"/>
    <property type="match status" value="1"/>
</dbReference>
<dbReference type="CDD" id="cd14498">
    <property type="entry name" value="DSP"/>
    <property type="match status" value="1"/>
</dbReference>
<evidence type="ECO:0000256" key="3">
    <source>
        <dbReference type="ARBA" id="ARBA00022801"/>
    </source>
</evidence>
<accession>A0A8H7E013</accession>
<dbReference type="InterPro" id="IPR000340">
    <property type="entry name" value="Dual-sp_phosphatase_cat-dom"/>
</dbReference>
<dbReference type="EC" id="3.1.3.48" evidence="2"/>
<name>A0A8H7E013_PLEOS</name>
<dbReference type="EMBL" id="JACETU010000001">
    <property type="protein sequence ID" value="KAF7440841.1"/>
    <property type="molecule type" value="Genomic_DNA"/>
</dbReference>
<dbReference type="GeneID" id="59371030"/>
<dbReference type="PANTHER" id="PTHR10159">
    <property type="entry name" value="DUAL SPECIFICITY PROTEIN PHOSPHATASE"/>
    <property type="match status" value="1"/>
</dbReference>
<sequence length="178" mass="20209">MNALDEIIDGLYLGNIFSPRNGRILKAANIKYILSVTHDTISLPNDHEIVAHRRIEVEDYGDVDILEHFEEANKFIDTALLSGSSVLVHCVQGASRSASFVAAYLMQKRGWSRDEALQFMRSKRPAVNPNQGFLEQLEVYQKSDCKVTAESPGYVDWVKRRDEAFAKQMQEMQDTKVT</sequence>
<dbReference type="SUPFAM" id="SSF52799">
    <property type="entry name" value="(Phosphotyrosine protein) phosphatases II"/>
    <property type="match status" value="1"/>
</dbReference>
<proteinExistence type="inferred from homology"/>
<protein>
    <recommendedName>
        <fullName evidence="2">protein-tyrosine-phosphatase</fullName>
        <ecNumber evidence="2">3.1.3.48</ecNumber>
    </recommendedName>
</protein>
<dbReference type="InterPro" id="IPR016130">
    <property type="entry name" value="Tyr_Pase_AS"/>
</dbReference>
<dbReference type="Proteomes" id="UP000623687">
    <property type="component" value="Unassembled WGS sequence"/>
</dbReference>
<evidence type="ECO:0000256" key="4">
    <source>
        <dbReference type="ARBA" id="ARBA00022912"/>
    </source>
</evidence>
<dbReference type="VEuPathDB" id="FungiDB:PC9H_001189"/>
<evidence type="ECO:0000259" key="5">
    <source>
        <dbReference type="PROSITE" id="PS50054"/>
    </source>
</evidence>
<dbReference type="AlphaFoldDB" id="A0A8H7E013"/>
<keyword evidence="4" id="KW-0904">Protein phosphatase</keyword>
<dbReference type="RefSeq" id="XP_036636685.1">
    <property type="nucleotide sequence ID" value="XM_036770840.1"/>
</dbReference>
<gene>
    <name evidence="7" type="ORF">PC9H_001189</name>
</gene>
<reference evidence="7" key="1">
    <citation type="submission" date="2019-07" db="EMBL/GenBank/DDBJ databases">
        <authorList>
            <person name="Palmer J.M."/>
        </authorList>
    </citation>
    <scope>NUCLEOTIDE SEQUENCE</scope>
    <source>
        <strain evidence="7">PC9</strain>
    </source>
</reference>
<keyword evidence="3" id="KW-0378">Hydrolase</keyword>
<dbReference type="GO" id="GO:0033550">
    <property type="term" value="F:MAP kinase tyrosine phosphatase activity"/>
    <property type="evidence" value="ECO:0007669"/>
    <property type="project" value="TreeGrafter"/>
</dbReference>
<evidence type="ECO:0000259" key="6">
    <source>
        <dbReference type="PROSITE" id="PS50056"/>
    </source>
</evidence>
<dbReference type="PANTHER" id="PTHR10159:SF519">
    <property type="entry name" value="DUAL SPECIFICITY PROTEIN PHOSPHATASE MPK3"/>
    <property type="match status" value="1"/>
</dbReference>
<keyword evidence="8" id="KW-1185">Reference proteome</keyword>
<dbReference type="OrthoDB" id="10252009at2759"/>
<evidence type="ECO:0000256" key="2">
    <source>
        <dbReference type="ARBA" id="ARBA00013064"/>
    </source>
</evidence>
<evidence type="ECO:0000313" key="7">
    <source>
        <dbReference type="EMBL" id="KAF7440841.1"/>
    </source>
</evidence>
<comment type="similarity">
    <text evidence="1">Belongs to the protein-tyrosine phosphatase family. Non-receptor class dual specificity subfamily.</text>
</comment>
<dbReference type="GO" id="GO:0005737">
    <property type="term" value="C:cytoplasm"/>
    <property type="evidence" value="ECO:0007669"/>
    <property type="project" value="TreeGrafter"/>
</dbReference>
<dbReference type="PROSITE" id="PS50056">
    <property type="entry name" value="TYR_PHOSPHATASE_2"/>
    <property type="match status" value="1"/>
</dbReference>
<evidence type="ECO:0000256" key="1">
    <source>
        <dbReference type="ARBA" id="ARBA00008601"/>
    </source>
</evidence>
<dbReference type="SMART" id="SM00195">
    <property type="entry name" value="DSPc"/>
    <property type="match status" value="1"/>
</dbReference>
<evidence type="ECO:0000313" key="8">
    <source>
        <dbReference type="Proteomes" id="UP000623687"/>
    </source>
</evidence>
<dbReference type="Pfam" id="PF00782">
    <property type="entry name" value="DSPc"/>
    <property type="match status" value="1"/>
</dbReference>
<comment type="caution">
    <text evidence="7">The sequence shown here is derived from an EMBL/GenBank/DDBJ whole genome shotgun (WGS) entry which is preliminary data.</text>
</comment>
<dbReference type="Gene3D" id="3.90.190.10">
    <property type="entry name" value="Protein tyrosine phosphatase superfamily"/>
    <property type="match status" value="1"/>
</dbReference>
<dbReference type="InterPro" id="IPR000387">
    <property type="entry name" value="Tyr_Pase_dom"/>
</dbReference>
<dbReference type="GO" id="GO:0043409">
    <property type="term" value="P:negative regulation of MAPK cascade"/>
    <property type="evidence" value="ECO:0007669"/>
    <property type="project" value="TreeGrafter"/>
</dbReference>
<feature type="domain" description="Tyrosine-protein phosphatase" evidence="5">
    <location>
        <begin position="2"/>
        <end position="146"/>
    </location>
</feature>
<dbReference type="GO" id="GO:0017017">
    <property type="term" value="F:MAP kinase tyrosine/serine/threonine phosphatase activity"/>
    <property type="evidence" value="ECO:0007669"/>
    <property type="project" value="TreeGrafter"/>
</dbReference>